<organism evidence="11 12">
    <name type="scientific">Azospirillum humicireducens</name>
    <dbReference type="NCBI Taxonomy" id="1226968"/>
    <lineage>
        <taxon>Bacteria</taxon>
        <taxon>Pseudomonadati</taxon>
        <taxon>Pseudomonadota</taxon>
        <taxon>Alphaproteobacteria</taxon>
        <taxon>Rhodospirillales</taxon>
        <taxon>Azospirillaceae</taxon>
        <taxon>Azospirillum</taxon>
    </lineage>
</organism>
<dbReference type="AlphaFoldDB" id="A0A2R4VV97"/>
<protein>
    <submittedName>
        <fullName evidence="11">Di-heme enzyme</fullName>
    </submittedName>
</protein>
<dbReference type="NCBIfam" id="TIGR04039">
    <property type="entry name" value="MXAN_0977_Heme2"/>
    <property type="match status" value="1"/>
</dbReference>
<feature type="binding site" description="covalent" evidence="8">
    <location>
        <position position="230"/>
    </location>
    <ligand>
        <name>heme c</name>
        <dbReference type="ChEBI" id="CHEBI:61717"/>
        <label>2</label>
    </ligand>
</feature>
<geneLocation type="plasmid" evidence="11 12">
    <name>pYZ5</name>
</geneLocation>
<dbReference type="InterPro" id="IPR009056">
    <property type="entry name" value="Cyt_c-like_dom"/>
</dbReference>
<evidence type="ECO:0000259" key="10">
    <source>
        <dbReference type="PROSITE" id="PS51007"/>
    </source>
</evidence>
<dbReference type="OrthoDB" id="9805202at2"/>
<dbReference type="InterPro" id="IPR026259">
    <property type="entry name" value="MauG/Cytc_peroxidase"/>
</dbReference>
<gene>
    <name evidence="11" type="ORF">A6A40_25225</name>
</gene>
<dbReference type="Gene3D" id="1.10.760.10">
    <property type="entry name" value="Cytochrome c-like domain"/>
    <property type="match status" value="2"/>
</dbReference>
<dbReference type="InterPro" id="IPR036909">
    <property type="entry name" value="Cyt_c-like_dom_sf"/>
</dbReference>
<dbReference type="RefSeq" id="WP_108548605.1">
    <property type="nucleotide sequence ID" value="NZ_CP028906.1"/>
</dbReference>
<evidence type="ECO:0000256" key="6">
    <source>
        <dbReference type="ARBA" id="ARBA00023002"/>
    </source>
</evidence>
<dbReference type="KEGG" id="ahu:A6A40_25225"/>
<keyword evidence="6" id="KW-0560">Oxidoreductase</keyword>
<dbReference type="Proteomes" id="UP000077405">
    <property type="component" value="Plasmid pYZ5"/>
</dbReference>
<evidence type="ECO:0000256" key="4">
    <source>
        <dbReference type="ARBA" id="ARBA00022729"/>
    </source>
</evidence>
<dbReference type="GO" id="GO:0042597">
    <property type="term" value="C:periplasmic space"/>
    <property type="evidence" value="ECO:0007669"/>
    <property type="project" value="UniProtKB-SubCell"/>
</dbReference>
<feature type="binding site" description="covalent" evidence="8">
    <location>
        <position position="80"/>
    </location>
    <ligand>
        <name>heme c</name>
        <dbReference type="ChEBI" id="CHEBI:61717"/>
        <label>1</label>
    </ligand>
</feature>
<keyword evidence="3 9" id="KW-0479">Metal-binding</keyword>
<evidence type="ECO:0000256" key="1">
    <source>
        <dbReference type="ARBA" id="ARBA00004418"/>
    </source>
</evidence>
<dbReference type="GO" id="GO:0004130">
    <property type="term" value="F:cytochrome-c peroxidase activity"/>
    <property type="evidence" value="ECO:0007669"/>
    <property type="project" value="TreeGrafter"/>
</dbReference>
<feature type="binding site" description="covalent" evidence="8">
    <location>
        <position position="77"/>
    </location>
    <ligand>
        <name>heme c</name>
        <dbReference type="ChEBI" id="CHEBI:61717"/>
        <label>1</label>
    </ligand>
</feature>
<keyword evidence="11" id="KW-0614">Plasmid</keyword>
<evidence type="ECO:0000256" key="9">
    <source>
        <dbReference type="PIRSR" id="PIRSR000294-2"/>
    </source>
</evidence>
<evidence type="ECO:0000256" key="3">
    <source>
        <dbReference type="ARBA" id="ARBA00022723"/>
    </source>
</evidence>
<name>A0A2R4VV97_9PROT</name>
<reference evidence="11 12" key="1">
    <citation type="submission" date="2018-04" db="EMBL/GenBank/DDBJ databases">
        <title>Complete genome sequence of the nitrogen-fixing bacterium Azospirillum humicireducens type strain SgZ-5.</title>
        <authorList>
            <person name="Yu Z."/>
        </authorList>
    </citation>
    <scope>NUCLEOTIDE SEQUENCE [LARGE SCALE GENOMIC DNA]</scope>
    <source>
        <strain evidence="11 12">SgZ-5</strain>
        <plasmid evidence="11 12">pYZ5</plasmid>
    </source>
</reference>
<dbReference type="PANTHER" id="PTHR30600:SF14">
    <property type="entry name" value="CYTOCHROME C PEROXIDASE"/>
    <property type="match status" value="1"/>
</dbReference>
<dbReference type="GO" id="GO:0046872">
    <property type="term" value="F:metal ion binding"/>
    <property type="evidence" value="ECO:0007669"/>
    <property type="project" value="UniProtKB-KW"/>
</dbReference>
<feature type="binding site" description="axial binding residue" evidence="9">
    <location>
        <position position="81"/>
    </location>
    <ligand>
        <name>heme c</name>
        <dbReference type="ChEBI" id="CHEBI:61717"/>
        <label>1</label>
    </ligand>
    <ligandPart>
        <name>Fe</name>
        <dbReference type="ChEBI" id="CHEBI:18248"/>
    </ligandPart>
</feature>
<dbReference type="InterPro" id="IPR051395">
    <property type="entry name" value="Cytochrome_c_Peroxidase/MauG"/>
</dbReference>
<dbReference type="InterPro" id="IPR023929">
    <property type="entry name" value="MbnH-like"/>
</dbReference>
<keyword evidence="5" id="KW-0574">Periplasm</keyword>
<evidence type="ECO:0000256" key="7">
    <source>
        <dbReference type="ARBA" id="ARBA00023004"/>
    </source>
</evidence>
<keyword evidence="7 9" id="KW-0408">Iron</keyword>
<dbReference type="PIRSF" id="PIRSF000294">
    <property type="entry name" value="Cytochrome-c_peroxidase"/>
    <property type="match status" value="1"/>
</dbReference>
<evidence type="ECO:0000313" key="11">
    <source>
        <dbReference type="EMBL" id="AWB08342.1"/>
    </source>
</evidence>
<keyword evidence="4" id="KW-0732">Signal</keyword>
<comment type="PTM">
    <text evidence="8">Binds 2 heme groups per subunit.</text>
</comment>
<dbReference type="GO" id="GO:0009055">
    <property type="term" value="F:electron transfer activity"/>
    <property type="evidence" value="ECO:0007669"/>
    <property type="project" value="InterPro"/>
</dbReference>
<comment type="cofactor">
    <cofactor evidence="8">
        <name>heme</name>
        <dbReference type="ChEBI" id="CHEBI:30413"/>
    </cofactor>
    <text evidence="8">Binds 2 heme groups.</text>
</comment>
<accession>A0A2R4VV97</accession>
<dbReference type="EMBL" id="CP028906">
    <property type="protein sequence ID" value="AWB08342.1"/>
    <property type="molecule type" value="Genomic_DNA"/>
</dbReference>
<evidence type="ECO:0000256" key="8">
    <source>
        <dbReference type="PIRSR" id="PIRSR000294-1"/>
    </source>
</evidence>
<sequence length="384" mass="41703">MTGRFRGFLAAGVAVLAPVLGLGTGTPVLAADWTWSLPGHVPEPRVPADNPMSAAKVELGRRLFYDTRLSGNGTIACASCHIQAKAFTDGRALSPGSTGGLTHRNAQPLANSAWNATYTWANPALVSLERQMEVPLFGDDPVEMGVTDANRAEILERLRADPVYPPLFRQSFPEEAEPLTMATVIKAIAAFQRGIVSVDSRYDRYLQGRASLSEAEMRGMALFFGERAECHHCHGSFNFNDQIVHARSREVETPFHNTGLYNLDGAGAYPFPNRGLFEFTARPEDMGAFRAPSLRNVAVTGPYMHDGSIATLVAVIDAYSDGGRAVRSGPQKGDGRLNPHKSGLISRIGLTPGEKRDLLAFLGALTDETLLTDPRWSDPWQAQR</sequence>
<dbReference type="SUPFAM" id="SSF46626">
    <property type="entry name" value="Cytochrome c"/>
    <property type="match status" value="2"/>
</dbReference>
<evidence type="ECO:0000256" key="5">
    <source>
        <dbReference type="ARBA" id="ARBA00022764"/>
    </source>
</evidence>
<keyword evidence="12" id="KW-1185">Reference proteome</keyword>
<dbReference type="PROSITE" id="PS51007">
    <property type="entry name" value="CYTC"/>
    <property type="match status" value="1"/>
</dbReference>
<dbReference type="GO" id="GO:0020037">
    <property type="term" value="F:heme binding"/>
    <property type="evidence" value="ECO:0007669"/>
    <property type="project" value="InterPro"/>
</dbReference>
<comment type="subcellular location">
    <subcellularLocation>
        <location evidence="1">Periplasm</location>
    </subcellularLocation>
</comment>
<dbReference type="Pfam" id="PF03150">
    <property type="entry name" value="CCP_MauG"/>
    <property type="match status" value="1"/>
</dbReference>
<dbReference type="PANTHER" id="PTHR30600">
    <property type="entry name" value="CYTOCHROME C PEROXIDASE-RELATED"/>
    <property type="match status" value="1"/>
</dbReference>
<keyword evidence="2 8" id="KW-0349">Heme</keyword>
<proteinExistence type="predicted"/>
<dbReference type="InterPro" id="IPR004852">
    <property type="entry name" value="Di-haem_cyt_c_peroxidsae"/>
</dbReference>
<feature type="domain" description="Cytochrome c" evidence="10">
    <location>
        <begin position="55"/>
        <end position="192"/>
    </location>
</feature>
<feature type="binding site" description="axial binding residue" evidence="9">
    <location>
        <position position="234"/>
    </location>
    <ligand>
        <name>heme c</name>
        <dbReference type="ChEBI" id="CHEBI:61717"/>
        <label>2</label>
    </ligand>
    <ligandPart>
        <name>Fe</name>
        <dbReference type="ChEBI" id="CHEBI:18248"/>
    </ligandPart>
</feature>
<evidence type="ECO:0000313" key="12">
    <source>
        <dbReference type="Proteomes" id="UP000077405"/>
    </source>
</evidence>
<evidence type="ECO:0000256" key="2">
    <source>
        <dbReference type="ARBA" id="ARBA00022617"/>
    </source>
</evidence>
<feature type="binding site" description="covalent" evidence="8">
    <location>
        <position position="233"/>
    </location>
    <ligand>
        <name>heme c</name>
        <dbReference type="ChEBI" id="CHEBI:61717"/>
        <label>2</label>
    </ligand>
</feature>